<accession>A0A5N6GGR3</accession>
<dbReference type="EMBL" id="ML734687">
    <property type="protein sequence ID" value="KAB8241546.1"/>
    <property type="molecule type" value="Genomic_DNA"/>
</dbReference>
<evidence type="ECO:0000313" key="1">
    <source>
        <dbReference type="EMBL" id="KAB8241546.1"/>
    </source>
</evidence>
<name>A0A5N6GGR3_ASPFL</name>
<dbReference type="VEuPathDB" id="FungiDB:F9C07_2106488"/>
<gene>
    <name evidence="1" type="ORF">BDV35DRAFT_384821</name>
</gene>
<dbReference type="Proteomes" id="UP000325434">
    <property type="component" value="Unassembled WGS sequence"/>
</dbReference>
<protein>
    <submittedName>
        <fullName evidence="1">Uncharacterized protein</fullName>
    </submittedName>
</protein>
<sequence>MTDKYAFADKITHFVGKICPSLATADKAETENQVADKLGELGPLLYRFANAFSSKAFKRKKKDKKRAKKKTKASSTYRYLIYLLIL</sequence>
<dbReference type="AlphaFoldDB" id="A0A5N6GGR3"/>
<dbReference type="VEuPathDB" id="FungiDB:AFLA_002493"/>
<reference evidence="1" key="1">
    <citation type="submission" date="2019-04" db="EMBL/GenBank/DDBJ databases">
        <title>Friends and foes A comparative genomics study of 23 Aspergillus species from section Flavi.</title>
        <authorList>
            <consortium name="DOE Joint Genome Institute"/>
            <person name="Kjaerbolling I."/>
            <person name="Vesth T."/>
            <person name="Frisvad J.C."/>
            <person name="Nybo J.L."/>
            <person name="Theobald S."/>
            <person name="Kildgaard S."/>
            <person name="Isbrandt T."/>
            <person name="Kuo A."/>
            <person name="Sato A."/>
            <person name="Lyhne E.K."/>
            <person name="Kogle M.E."/>
            <person name="Wiebenga A."/>
            <person name="Kun R.S."/>
            <person name="Lubbers R.J."/>
            <person name="Makela M.R."/>
            <person name="Barry K."/>
            <person name="Chovatia M."/>
            <person name="Clum A."/>
            <person name="Daum C."/>
            <person name="Haridas S."/>
            <person name="He G."/>
            <person name="LaButti K."/>
            <person name="Lipzen A."/>
            <person name="Mondo S."/>
            <person name="Riley R."/>
            <person name="Salamov A."/>
            <person name="Simmons B.A."/>
            <person name="Magnuson J.K."/>
            <person name="Henrissat B."/>
            <person name="Mortensen U.H."/>
            <person name="Larsen T.O."/>
            <person name="Devries R.P."/>
            <person name="Grigoriev I.V."/>
            <person name="Machida M."/>
            <person name="Baker S.E."/>
            <person name="Andersen M.R."/>
        </authorList>
    </citation>
    <scope>NUCLEOTIDE SEQUENCE [LARGE SCALE GENOMIC DNA]</scope>
    <source>
        <strain evidence="1">CBS 121.62</strain>
    </source>
</reference>
<organism evidence="1">
    <name type="scientific">Aspergillus flavus</name>
    <dbReference type="NCBI Taxonomy" id="5059"/>
    <lineage>
        <taxon>Eukaryota</taxon>
        <taxon>Fungi</taxon>
        <taxon>Dikarya</taxon>
        <taxon>Ascomycota</taxon>
        <taxon>Pezizomycotina</taxon>
        <taxon>Eurotiomycetes</taxon>
        <taxon>Eurotiomycetidae</taxon>
        <taxon>Eurotiales</taxon>
        <taxon>Aspergillaceae</taxon>
        <taxon>Aspergillus</taxon>
        <taxon>Aspergillus subgen. Circumdati</taxon>
    </lineage>
</organism>
<proteinExistence type="predicted"/>